<protein>
    <submittedName>
        <fullName evidence="1">(African queen) hypothetical protein</fullName>
    </submittedName>
</protein>
<proteinExistence type="predicted"/>
<dbReference type="OrthoDB" id="7474005at2759"/>
<gene>
    <name evidence="1" type="ORF">DCHRY22_LOCUS10476</name>
</gene>
<dbReference type="Proteomes" id="UP000789524">
    <property type="component" value="Unassembled WGS sequence"/>
</dbReference>
<organism evidence="1 2">
    <name type="scientific">Danaus chrysippus</name>
    <name type="common">African queen</name>
    <dbReference type="NCBI Taxonomy" id="151541"/>
    <lineage>
        <taxon>Eukaryota</taxon>
        <taxon>Metazoa</taxon>
        <taxon>Ecdysozoa</taxon>
        <taxon>Arthropoda</taxon>
        <taxon>Hexapoda</taxon>
        <taxon>Insecta</taxon>
        <taxon>Pterygota</taxon>
        <taxon>Neoptera</taxon>
        <taxon>Endopterygota</taxon>
        <taxon>Lepidoptera</taxon>
        <taxon>Glossata</taxon>
        <taxon>Ditrysia</taxon>
        <taxon>Papilionoidea</taxon>
        <taxon>Nymphalidae</taxon>
        <taxon>Danainae</taxon>
        <taxon>Danaini</taxon>
        <taxon>Danaina</taxon>
        <taxon>Danaus</taxon>
        <taxon>Anosia</taxon>
    </lineage>
</organism>
<dbReference type="EMBL" id="CAKASE010000070">
    <property type="protein sequence ID" value="CAG9573497.1"/>
    <property type="molecule type" value="Genomic_DNA"/>
</dbReference>
<comment type="caution">
    <text evidence="1">The sequence shown here is derived from an EMBL/GenBank/DDBJ whole genome shotgun (WGS) entry which is preliminary data.</text>
</comment>
<reference evidence="1" key="1">
    <citation type="submission" date="2021-09" db="EMBL/GenBank/DDBJ databases">
        <authorList>
            <person name="Martin H S."/>
        </authorList>
    </citation>
    <scope>NUCLEOTIDE SEQUENCE</scope>
</reference>
<dbReference type="AlphaFoldDB" id="A0A8J2QYP4"/>
<sequence length="125" mass="13774">MDLNYIIRFAAILGLVGPAFTYVQSIYSVPWSCINERIIPCVREPSRCDELILPPQSIELPYGLGFSQAALPAVAKAYNEKIFLDYGPLYEISDAYVPVSSPCSCVKLATPLEPSIYCLAKPIVL</sequence>
<evidence type="ECO:0000313" key="2">
    <source>
        <dbReference type="Proteomes" id="UP000789524"/>
    </source>
</evidence>
<keyword evidence="2" id="KW-1185">Reference proteome</keyword>
<evidence type="ECO:0000313" key="1">
    <source>
        <dbReference type="EMBL" id="CAG9573497.1"/>
    </source>
</evidence>
<name>A0A8J2QYP4_9NEOP</name>
<accession>A0A8J2QYP4</accession>